<organism evidence="1 2">
    <name type="scientific">Mesomycoplasma hyopneumoniae 168-L</name>
    <dbReference type="NCBI Taxonomy" id="1116211"/>
    <lineage>
        <taxon>Bacteria</taxon>
        <taxon>Bacillati</taxon>
        <taxon>Mycoplasmatota</taxon>
        <taxon>Mycoplasmoidales</taxon>
        <taxon>Metamycoplasmataceae</taxon>
        <taxon>Mesomycoplasma</taxon>
    </lineage>
</organism>
<evidence type="ECO:0000313" key="2">
    <source>
        <dbReference type="Proteomes" id="UP000013962"/>
    </source>
</evidence>
<proteinExistence type="predicted"/>
<dbReference type="Proteomes" id="UP000013962">
    <property type="component" value="Chromosome"/>
</dbReference>
<dbReference type="EMBL" id="CP003131">
    <property type="protein sequence ID" value="AGM21811.1"/>
    <property type="molecule type" value="Genomic_DNA"/>
</dbReference>
<keyword evidence="2" id="KW-1185">Reference proteome</keyword>
<gene>
    <name evidence="1" type="ORF">MHP168L_034</name>
</gene>
<sequence length="62" mass="7208">MEFSWFFVLRFKSNFEVFIFGSTKKSFFSGTLSSETVWLKSVLSLSGIEFWILILLTKGTEL</sequence>
<evidence type="ECO:0000313" key="1">
    <source>
        <dbReference type="EMBL" id="AGM21811.1"/>
    </source>
</evidence>
<name>A0ABN4BCL8_MESH1</name>
<reference evidence="1 2" key="1">
    <citation type="journal article" date="2013" name="BMC Genomics">
        <title>Comparative genomic analyses of Mycoplasma hyopneumoniae pathogenic 168 strain and its high-passaged attenuated strain.</title>
        <authorList>
            <person name="Liu W."/>
            <person name="Xiao S."/>
            <person name="Li M."/>
            <person name="Guo S."/>
            <person name="Li S."/>
            <person name="Luo R."/>
            <person name="Feng Z."/>
            <person name="Li B."/>
            <person name="Zhou Z."/>
            <person name="Shao G."/>
            <person name="Chen H."/>
            <person name="Fang L."/>
        </authorList>
    </citation>
    <scope>NUCLEOTIDE SEQUENCE [LARGE SCALE GENOMIC DNA]</scope>
    <source>
        <strain evidence="1 2">168-L</strain>
    </source>
</reference>
<protein>
    <submittedName>
        <fullName evidence="1">Uncharacterized protein</fullName>
    </submittedName>
</protein>
<accession>A0ABN4BCL8</accession>